<proteinExistence type="predicted"/>
<sequence length="243" mass="28435">MRGKQIDLPSALLHEDNPRVLHSYILSKLQDLENIAYEISGIDNILTDQTIRIRGIRPSSSDSYQPKLNQLKLLLVQLKTQERNQLNFQRICSNEIESLGAKDKQIQKAAQDILRDFNAQISKKQFCPGTKWGKQGKNGVNYKKFDLGDFYAYSQQDNSIIYDLVHEEQKLDSEKVTLERKWNRQDLKQGNIVKTLREMGSMFQQDYATLSADLIKQNNWVNYLESKYKEMEFKKLLQTRKQL</sequence>
<accession>V6LMW7</accession>
<dbReference type="Proteomes" id="UP000018208">
    <property type="component" value="Unassembled WGS sequence"/>
</dbReference>
<evidence type="ECO:0000313" key="1">
    <source>
        <dbReference type="EMBL" id="EST45056.1"/>
    </source>
</evidence>
<protein>
    <submittedName>
        <fullName evidence="1">Uncharacterized protein</fullName>
    </submittedName>
</protein>
<evidence type="ECO:0000313" key="3">
    <source>
        <dbReference type="Proteomes" id="UP000018208"/>
    </source>
</evidence>
<dbReference type="EMBL" id="AUWU02000005">
    <property type="protein sequence ID" value="KAH0573389.1"/>
    <property type="molecule type" value="Genomic_DNA"/>
</dbReference>
<name>V6LMW7_9EUKA</name>
<gene>
    <name evidence="1" type="ORF">SS50377_15076</name>
    <name evidence="2" type="ORF">SS50377_25509</name>
</gene>
<dbReference type="EMBL" id="KI546101">
    <property type="protein sequence ID" value="EST45056.1"/>
    <property type="molecule type" value="Genomic_DNA"/>
</dbReference>
<reference evidence="2" key="2">
    <citation type="submission" date="2020-12" db="EMBL/GenBank/DDBJ databases">
        <title>New Spironucleus salmonicida genome in near-complete chromosomes.</title>
        <authorList>
            <person name="Xu F."/>
            <person name="Kurt Z."/>
            <person name="Jimenez-Gonzalez A."/>
            <person name="Astvaldsson A."/>
            <person name="Andersson J.O."/>
            <person name="Svard S.G."/>
        </authorList>
    </citation>
    <scope>NUCLEOTIDE SEQUENCE</scope>
    <source>
        <strain evidence="2">ATCC 50377</strain>
    </source>
</reference>
<dbReference type="VEuPathDB" id="GiardiaDB:SS50377_25509"/>
<dbReference type="AlphaFoldDB" id="V6LMW7"/>
<evidence type="ECO:0000313" key="2">
    <source>
        <dbReference type="EMBL" id="KAH0573389.1"/>
    </source>
</evidence>
<keyword evidence="3" id="KW-1185">Reference proteome</keyword>
<reference evidence="1 2" key="1">
    <citation type="journal article" date="2014" name="PLoS Genet.">
        <title>The Genome of Spironucleus salmonicida Highlights a Fish Pathogen Adapted to Fluctuating Environments.</title>
        <authorList>
            <person name="Xu F."/>
            <person name="Jerlstrom-Hultqvist J."/>
            <person name="Einarsson E."/>
            <person name="Astvaldsson A."/>
            <person name="Svard S.G."/>
            <person name="Andersson J.O."/>
        </authorList>
    </citation>
    <scope>NUCLEOTIDE SEQUENCE</scope>
    <source>
        <strain evidence="2">ATCC 50377</strain>
    </source>
</reference>
<organism evidence="1">
    <name type="scientific">Spironucleus salmonicida</name>
    <dbReference type="NCBI Taxonomy" id="348837"/>
    <lineage>
        <taxon>Eukaryota</taxon>
        <taxon>Metamonada</taxon>
        <taxon>Diplomonadida</taxon>
        <taxon>Hexamitidae</taxon>
        <taxon>Hexamitinae</taxon>
        <taxon>Spironucleus</taxon>
    </lineage>
</organism>